<dbReference type="PANTHER" id="PTHR24416:SF611">
    <property type="entry name" value="TYROSINE-PROTEIN KINASE TRANSMEMBRANE RECEPTOR ROR"/>
    <property type="match status" value="1"/>
</dbReference>
<accession>A0A1D2MGB0</accession>
<dbReference type="GO" id="GO:0050793">
    <property type="term" value="P:regulation of developmental process"/>
    <property type="evidence" value="ECO:0007669"/>
    <property type="project" value="UniProtKB-ARBA"/>
</dbReference>
<dbReference type="GO" id="GO:0007169">
    <property type="term" value="P:cell surface receptor protein tyrosine kinase signaling pathway"/>
    <property type="evidence" value="ECO:0007669"/>
    <property type="project" value="TreeGrafter"/>
</dbReference>
<comment type="caution">
    <text evidence="11">The sequence shown here is derived from an EMBL/GenBank/DDBJ whole genome shotgun (WGS) entry which is preliminary data.</text>
</comment>
<evidence type="ECO:0000256" key="7">
    <source>
        <dbReference type="ARBA" id="ARBA00023137"/>
    </source>
</evidence>
<dbReference type="GO" id="GO:0012505">
    <property type="term" value="C:endomembrane system"/>
    <property type="evidence" value="ECO:0007669"/>
    <property type="project" value="UniProtKB-SubCell"/>
</dbReference>
<dbReference type="InterPro" id="IPR050122">
    <property type="entry name" value="RTK"/>
</dbReference>
<dbReference type="PANTHER" id="PTHR24416">
    <property type="entry name" value="TYROSINE-PROTEIN KINASE RECEPTOR"/>
    <property type="match status" value="1"/>
</dbReference>
<reference evidence="11 12" key="1">
    <citation type="journal article" date="2016" name="Genome Biol. Evol.">
        <title>Gene Family Evolution Reflects Adaptation to Soil Environmental Stressors in the Genome of the Collembolan Orchesella cincta.</title>
        <authorList>
            <person name="Faddeeva-Vakhrusheva A."/>
            <person name="Derks M.F."/>
            <person name="Anvar S.Y."/>
            <person name="Agamennone V."/>
            <person name="Suring W."/>
            <person name="Smit S."/>
            <person name="van Straalen N.M."/>
            <person name="Roelofs D."/>
        </authorList>
    </citation>
    <scope>NUCLEOTIDE SEQUENCE [LARGE SCALE GENOMIC DNA]</scope>
    <source>
        <tissue evidence="11">Mixed pool</tissue>
    </source>
</reference>
<evidence type="ECO:0000256" key="5">
    <source>
        <dbReference type="ARBA" id="ARBA00022840"/>
    </source>
</evidence>
<sequence>MKLKGAVFSPLTENQCVIKVCGFTSFTSSRPPLSTKNTNLIGSFSDYADCEIITKNETKASSYVYNDAFNASSIGCGCSNGAGECVLNCFERDVTWKENECAILYQESFCKSCHFKPISIQQDIDLFITDNTHHIHSARVRKNCTLIQDITGLNRIWRFENKSREIHYNSTPTASNVKSAFLINPEIFSCTCNALPPAPIQPLSFDLHILVYTLAGFSTILGVALLSALIYICKLRFIKAGLNPDILHENVSTCGGSIEFDYSQLENSPLDPRFLIENSQLQFISQLGEGNFGEVVEETLRVATKSVNPTSRQRQLALESLRQEIKILTHLGVHQNVVRFLGYCNEGELKLVMELCQNKSLHTYLVDEIWPELEKTWKLLLKRKEPAQNQDDTINSDEKDPLELDAKTKRQFLQWSEEIAEGMRYITFKKIIHVDLATRNVLLDKRLTAKIGDFGLSMKTYLKDYQESTVNILPLMWLAPEVLTHKRCSSKSDVWSYGITIWEIFSIGRKPFINVDLTLHISALESGRRLERPYLLSEDVYKKLLSCWHLDPNFRPSFNHLRNFFREQKNQLTVVYADMQSAGST</sequence>
<dbReference type="PRINTS" id="PR00109">
    <property type="entry name" value="TYRKINASE"/>
</dbReference>
<dbReference type="CDD" id="cd00192">
    <property type="entry name" value="PTKc"/>
    <property type="match status" value="1"/>
</dbReference>
<dbReference type="PROSITE" id="PS00109">
    <property type="entry name" value="PROTEIN_KINASE_TYR"/>
    <property type="match status" value="1"/>
</dbReference>
<evidence type="ECO:0000259" key="10">
    <source>
        <dbReference type="PROSITE" id="PS50011"/>
    </source>
</evidence>
<dbReference type="GO" id="GO:0043235">
    <property type="term" value="C:receptor complex"/>
    <property type="evidence" value="ECO:0007669"/>
    <property type="project" value="TreeGrafter"/>
</dbReference>
<dbReference type="InterPro" id="IPR001245">
    <property type="entry name" value="Ser-Thr/Tyr_kinase_cat_dom"/>
</dbReference>
<feature type="domain" description="Protein kinase" evidence="10">
    <location>
        <begin position="281"/>
        <end position="565"/>
    </location>
</feature>
<dbReference type="GO" id="GO:0005524">
    <property type="term" value="F:ATP binding"/>
    <property type="evidence" value="ECO:0007669"/>
    <property type="project" value="UniProtKB-KW"/>
</dbReference>
<evidence type="ECO:0000256" key="1">
    <source>
        <dbReference type="ARBA" id="ARBA00004308"/>
    </source>
</evidence>
<keyword evidence="9" id="KW-0812">Transmembrane</keyword>
<dbReference type="SUPFAM" id="SSF56112">
    <property type="entry name" value="Protein kinase-like (PK-like)"/>
    <property type="match status" value="1"/>
</dbReference>
<dbReference type="Pfam" id="PF07714">
    <property type="entry name" value="PK_Tyr_Ser-Thr"/>
    <property type="match status" value="1"/>
</dbReference>
<keyword evidence="7" id="KW-0829">Tyrosine-protein kinase</keyword>
<keyword evidence="6 9" id="KW-0472">Membrane</keyword>
<dbReference type="GO" id="GO:0048468">
    <property type="term" value="P:cell development"/>
    <property type="evidence" value="ECO:0007669"/>
    <property type="project" value="UniProtKB-ARBA"/>
</dbReference>
<feature type="transmembrane region" description="Helical" evidence="9">
    <location>
        <begin position="209"/>
        <end position="232"/>
    </location>
</feature>
<keyword evidence="12" id="KW-1185">Reference proteome</keyword>
<name>A0A1D2MGB0_ORCCI</name>
<dbReference type="GO" id="GO:0030182">
    <property type="term" value="P:neuron differentiation"/>
    <property type="evidence" value="ECO:0007669"/>
    <property type="project" value="UniProtKB-ARBA"/>
</dbReference>
<evidence type="ECO:0000256" key="2">
    <source>
        <dbReference type="ARBA" id="ARBA00022679"/>
    </source>
</evidence>
<evidence type="ECO:0000313" key="11">
    <source>
        <dbReference type="EMBL" id="ODM92019.1"/>
    </source>
</evidence>
<dbReference type="PROSITE" id="PS50011">
    <property type="entry name" value="PROTEIN_KINASE_DOM"/>
    <property type="match status" value="1"/>
</dbReference>
<evidence type="ECO:0000256" key="6">
    <source>
        <dbReference type="ARBA" id="ARBA00023136"/>
    </source>
</evidence>
<dbReference type="AlphaFoldDB" id="A0A1D2MGB0"/>
<dbReference type="GO" id="GO:0005886">
    <property type="term" value="C:plasma membrane"/>
    <property type="evidence" value="ECO:0007669"/>
    <property type="project" value="TreeGrafter"/>
</dbReference>
<dbReference type="OrthoDB" id="1668230at2759"/>
<keyword evidence="3" id="KW-0547">Nucleotide-binding</keyword>
<evidence type="ECO:0000256" key="3">
    <source>
        <dbReference type="ARBA" id="ARBA00022741"/>
    </source>
</evidence>
<keyword evidence="4" id="KW-0418">Kinase</keyword>
<dbReference type="GO" id="GO:0051130">
    <property type="term" value="P:positive regulation of cellular component organization"/>
    <property type="evidence" value="ECO:0007669"/>
    <property type="project" value="UniProtKB-ARBA"/>
</dbReference>
<dbReference type="FunFam" id="1.10.510.10:FF:001512">
    <property type="entry name" value="Receptor tyrosine-protein kinase erbB-2"/>
    <property type="match status" value="1"/>
</dbReference>
<keyword evidence="11" id="KW-0675">Receptor</keyword>
<proteinExistence type="predicted"/>
<comment type="catalytic activity">
    <reaction evidence="8">
        <text>L-tyrosyl-[protein] + ATP = O-phospho-L-tyrosyl-[protein] + ADP + H(+)</text>
        <dbReference type="Rhea" id="RHEA:10596"/>
        <dbReference type="Rhea" id="RHEA-COMP:10136"/>
        <dbReference type="Rhea" id="RHEA-COMP:20101"/>
        <dbReference type="ChEBI" id="CHEBI:15378"/>
        <dbReference type="ChEBI" id="CHEBI:30616"/>
        <dbReference type="ChEBI" id="CHEBI:46858"/>
        <dbReference type="ChEBI" id="CHEBI:61978"/>
        <dbReference type="ChEBI" id="CHEBI:456216"/>
        <dbReference type="EC" id="2.7.10.1"/>
    </reaction>
</comment>
<protein>
    <submittedName>
        <fullName evidence="11">Myoblast growth factor receptor egl-15</fullName>
    </submittedName>
</protein>
<evidence type="ECO:0000256" key="8">
    <source>
        <dbReference type="ARBA" id="ARBA00051243"/>
    </source>
</evidence>
<dbReference type="STRING" id="48709.A0A1D2MGB0"/>
<keyword evidence="2" id="KW-0808">Transferase</keyword>
<dbReference type="GO" id="GO:0004714">
    <property type="term" value="F:transmembrane receptor protein tyrosine kinase activity"/>
    <property type="evidence" value="ECO:0007669"/>
    <property type="project" value="UniProtKB-EC"/>
</dbReference>
<keyword evidence="5" id="KW-0067">ATP-binding</keyword>
<gene>
    <name evidence="11" type="ORF">Ocin01_14660</name>
</gene>
<evidence type="ECO:0000313" key="12">
    <source>
        <dbReference type="Proteomes" id="UP000094527"/>
    </source>
</evidence>
<organism evidence="11 12">
    <name type="scientific">Orchesella cincta</name>
    <name type="common">Springtail</name>
    <name type="synonym">Podura cincta</name>
    <dbReference type="NCBI Taxonomy" id="48709"/>
    <lineage>
        <taxon>Eukaryota</taxon>
        <taxon>Metazoa</taxon>
        <taxon>Ecdysozoa</taxon>
        <taxon>Arthropoda</taxon>
        <taxon>Hexapoda</taxon>
        <taxon>Collembola</taxon>
        <taxon>Entomobryomorpha</taxon>
        <taxon>Entomobryoidea</taxon>
        <taxon>Orchesellidae</taxon>
        <taxon>Orchesellinae</taxon>
        <taxon>Orchesella</taxon>
    </lineage>
</organism>
<dbReference type="EMBL" id="LJIJ01001353">
    <property type="protein sequence ID" value="ODM92019.1"/>
    <property type="molecule type" value="Genomic_DNA"/>
</dbReference>
<dbReference type="InterPro" id="IPR008266">
    <property type="entry name" value="Tyr_kinase_AS"/>
</dbReference>
<dbReference type="OMA" id="CHIGESA"/>
<dbReference type="InterPro" id="IPR011009">
    <property type="entry name" value="Kinase-like_dom_sf"/>
</dbReference>
<evidence type="ECO:0000256" key="9">
    <source>
        <dbReference type="SAM" id="Phobius"/>
    </source>
</evidence>
<keyword evidence="9" id="KW-1133">Transmembrane helix</keyword>
<dbReference type="InterPro" id="IPR000719">
    <property type="entry name" value="Prot_kinase_dom"/>
</dbReference>
<dbReference type="Gene3D" id="1.10.510.10">
    <property type="entry name" value="Transferase(Phosphotransferase) domain 1"/>
    <property type="match status" value="1"/>
</dbReference>
<comment type="subcellular location">
    <subcellularLocation>
        <location evidence="1">Endomembrane system</location>
    </subcellularLocation>
</comment>
<evidence type="ECO:0000256" key="4">
    <source>
        <dbReference type="ARBA" id="ARBA00022777"/>
    </source>
</evidence>
<dbReference type="Proteomes" id="UP000094527">
    <property type="component" value="Unassembled WGS sequence"/>
</dbReference>